<dbReference type="InterPro" id="IPR036388">
    <property type="entry name" value="WH-like_DNA-bd_sf"/>
</dbReference>
<dbReference type="InterPro" id="IPR052526">
    <property type="entry name" value="HTH-type_Bedaq_tolerance"/>
</dbReference>
<dbReference type="GO" id="GO:0003700">
    <property type="term" value="F:DNA-binding transcription factor activity"/>
    <property type="evidence" value="ECO:0007669"/>
    <property type="project" value="InterPro"/>
</dbReference>
<evidence type="ECO:0000259" key="5">
    <source>
        <dbReference type="PROSITE" id="PS50995"/>
    </source>
</evidence>
<accession>A0A1I1ASM0</accession>
<reference evidence="6 7" key="1">
    <citation type="submission" date="2016-10" db="EMBL/GenBank/DDBJ databases">
        <authorList>
            <person name="de Groot N.N."/>
        </authorList>
    </citation>
    <scope>NUCLEOTIDE SEQUENCE [LARGE SCALE GENOMIC DNA]</scope>
    <source>
        <strain evidence="6 7">CGMCC 4.6945</strain>
    </source>
</reference>
<dbReference type="SUPFAM" id="SSF46785">
    <property type="entry name" value="Winged helix' DNA-binding domain"/>
    <property type="match status" value="1"/>
</dbReference>
<evidence type="ECO:0000313" key="7">
    <source>
        <dbReference type="Proteomes" id="UP000199012"/>
    </source>
</evidence>
<dbReference type="Pfam" id="PF01047">
    <property type="entry name" value="MarR"/>
    <property type="match status" value="1"/>
</dbReference>
<dbReference type="STRING" id="988821.SAMN05421867_12042"/>
<evidence type="ECO:0000256" key="1">
    <source>
        <dbReference type="ARBA" id="ARBA00023015"/>
    </source>
</evidence>
<feature type="region of interest" description="Disordered" evidence="4">
    <location>
        <begin position="1"/>
        <end position="28"/>
    </location>
</feature>
<dbReference type="OrthoDB" id="9804055at2"/>
<dbReference type="SMART" id="SM00347">
    <property type="entry name" value="HTH_MARR"/>
    <property type="match status" value="1"/>
</dbReference>
<evidence type="ECO:0000256" key="4">
    <source>
        <dbReference type="SAM" id="MobiDB-lite"/>
    </source>
</evidence>
<keyword evidence="2 6" id="KW-0238">DNA-binding</keyword>
<dbReference type="InterPro" id="IPR023187">
    <property type="entry name" value="Tscrpt_reg_MarR-type_CS"/>
</dbReference>
<evidence type="ECO:0000313" key="6">
    <source>
        <dbReference type="EMBL" id="SFB39320.1"/>
    </source>
</evidence>
<dbReference type="PROSITE" id="PS50995">
    <property type="entry name" value="HTH_MARR_2"/>
    <property type="match status" value="1"/>
</dbReference>
<dbReference type="PROSITE" id="PS01117">
    <property type="entry name" value="HTH_MARR_1"/>
    <property type="match status" value="1"/>
</dbReference>
<dbReference type="EMBL" id="FOKA01000020">
    <property type="protein sequence ID" value="SFB39320.1"/>
    <property type="molecule type" value="Genomic_DNA"/>
</dbReference>
<feature type="domain" description="HTH marR-type" evidence="5">
    <location>
        <begin position="35"/>
        <end position="166"/>
    </location>
</feature>
<dbReference type="RefSeq" id="WP_090034757.1">
    <property type="nucleotide sequence ID" value="NZ_BONM01000033.1"/>
</dbReference>
<gene>
    <name evidence="6" type="ORF">SAMN05421867_12042</name>
</gene>
<feature type="compositionally biased region" description="Low complexity" evidence="4">
    <location>
        <begin position="14"/>
        <end position="28"/>
    </location>
</feature>
<dbReference type="AlphaFoldDB" id="A0A1I1ASM0"/>
<dbReference type="Gene3D" id="1.10.10.10">
    <property type="entry name" value="Winged helix-like DNA-binding domain superfamily/Winged helix DNA-binding domain"/>
    <property type="match status" value="1"/>
</dbReference>
<keyword evidence="7" id="KW-1185">Reference proteome</keyword>
<organism evidence="6 7">
    <name type="scientific">Cellulomonas marina</name>
    <dbReference type="NCBI Taxonomy" id="988821"/>
    <lineage>
        <taxon>Bacteria</taxon>
        <taxon>Bacillati</taxon>
        <taxon>Actinomycetota</taxon>
        <taxon>Actinomycetes</taxon>
        <taxon>Micrococcales</taxon>
        <taxon>Cellulomonadaceae</taxon>
        <taxon>Cellulomonas</taxon>
    </lineage>
</organism>
<proteinExistence type="predicted"/>
<protein>
    <submittedName>
        <fullName evidence="6">DNA-binding transcriptional regulator, MarR family</fullName>
    </submittedName>
</protein>
<dbReference type="GO" id="GO:0003677">
    <property type="term" value="F:DNA binding"/>
    <property type="evidence" value="ECO:0007669"/>
    <property type="project" value="UniProtKB-KW"/>
</dbReference>
<name>A0A1I1ASM0_9CELL</name>
<dbReference type="PANTHER" id="PTHR39515">
    <property type="entry name" value="CONSERVED PROTEIN"/>
    <property type="match status" value="1"/>
</dbReference>
<dbReference type="InterPro" id="IPR000835">
    <property type="entry name" value="HTH_MarR-typ"/>
</dbReference>
<keyword evidence="1" id="KW-0805">Transcription regulation</keyword>
<dbReference type="InterPro" id="IPR036390">
    <property type="entry name" value="WH_DNA-bd_sf"/>
</dbReference>
<sequence>MTTTSLGEPPAPVVPATTGPAADGHAGDAPTLALAAEVRVALSRAARRLKAERGDADLSDPQFNVLAILDREGPMTPGRLADLEHIAAPAMTRTVSCLADLGLVAKSGHPTDGRQVVVTLTDAGRAEVRQTRRRRDAWLGARLDALEPEERDTLARAADLLRRIARS</sequence>
<keyword evidence="3" id="KW-0804">Transcription</keyword>
<evidence type="ECO:0000256" key="3">
    <source>
        <dbReference type="ARBA" id="ARBA00023163"/>
    </source>
</evidence>
<dbReference type="Proteomes" id="UP000199012">
    <property type="component" value="Unassembled WGS sequence"/>
</dbReference>
<evidence type="ECO:0000256" key="2">
    <source>
        <dbReference type="ARBA" id="ARBA00023125"/>
    </source>
</evidence>
<dbReference type="PANTHER" id="PTHR39515:SF2">
    <property type="entry name" value="HTH-TYPE TRANSCRIPTIONAL REGULATOR RV0880"/>
    <property type="match status" value="1"/>
</dbReference>